<evidence type="ECO:0000256" key="1">
    <source>
        <dbReference type="SAM" id="MobiDB-lite"/>
    </source>
</evidence>
<accession>Q0URN1</accession>
<dbReference type="HOGENOM" id="CLU_2441608_0_0_1"/>
<organism evidence="2 3">
    <name type="scientific">Phaeosphaeria nodorum (strain SN15 / ATCC MYA-4574 / FGSC 10173)</name>
    <name type="common">Glume blotch fungus</name>
    <name type="synonym">Parastagonospora nodorum</name>
    <dbReference type="NCBI Taxonomy" id="321614"/>
    <lineage>
        <taxon>Eukaryota</taxon>
        <taxon>Fungi</taxon>
        <taxon>Dikarya</taxon>
        <taxon>Ascomycota</taxon>
        <taxon>Pezizomycotina</taxon>
        <taxon>Dothideomycetes</taxon>
        <taxon>Pleosporomycetidae</taxon>
        <taxon>Pleosporales</taxon>
        <taxon>Pleosporineae</taxon>
        <taxon>Phaeosphaeriaceae</taxon>
        <taxon>Parastagonospora</taxon>
    </lineage>
</organism>
<proteinExistence type="predicted"/>
<sequence>MHSCCCEFLNSPRSRPASPNDDPWRSASSTFQGPAPLPRLAGDVGTVVPAAAFNVIAPGLTHLDSACRHLNFQRSRTKPQQVKDLPSIVP</sequence>
<evidence type="ECO:0000313" key="2">
    <source>
        <dbReference type="EMBL" id="EAT86647.1"/>
    </source>
</evidence>
<gene>
    <name evidence="2" type="ORF">SNOG_05583</name>
</gene>
<name>Q0URN1_PHANO</name>
<dbReference type="AlphaFoldDB" id="Q0URN1"/>
<dbReference type="GeneID" id="5972864"/>
<dbReference type="Proteomes" id="UP000001055">
    <property type="component" value="Unassembled WGS sequence"/>
</dbReference>
<evidence type="ECO:0000313" key="3">
    <source>
        <dbReference type="Proteomes" id="UP000001055"/>
    </source>
</evidence>
<dbReference type="RefSeq" id="XP_001795987.1">
    <property type="nucleotide sequence ID" value="XM_001795935.1"/>
</dbReference>
<dbReference type="InParanoid" id="Q0URN1"/>
<dbReference type="KEGG" id="pno:SNOG_05583"/>
<protein>
    <submittedName>
        <fullName evidence="2">Uncharacterized protein</fullName>
    </submittedName>
</protein>
<dbReference type="EMBL" id="CH445332">
    <property type="protein sequence ID" value="EAT86647.1"/>
    <property type="molecule type" value="Genomic_DNA"/>
</dbReference>
<reference evidence="3" key="1">
    <citation type="journal article" date="2007" name="Plant Cell">
        <title>Dothideomycete-plant interactions illuminated by genome sequencing and EST analysis of the wheat pathogen Stagonospora nodorum.</title>
        <authorList>
            <person name="Hane J.K."/>
            <person name="Lowe R.G."/>
            <person name="Solomon P.S."/>
            <person name="Tan K.C."/>
            <person name="Schoch C.L."/>
            <person name="Spatafora J.W."/>
            <person name="Crous P.W."/>
            <person name="Kodira C."/>
            <person name="Birren B.W."/>
            <person name="Galagan J.E."/>
            <person name="Torriani S.F."/>
            <person name="McDonald B.A."/>
            <person name="Oliver R.P."/>
        </authorList>
    </citation>
    <scope>NUCLEOTIDE SEQUENCE [LARGE SCALE GENOMIC DNA]</scope>
    <source>
        <strain evidence="3">SN15 / ATCC MYA-4574 / FGSC 10173</strain>
    </source>
</reference>
<feature type="region of interest" description="Disordered" evidence="1">
    <location>
        <begin position="11"/>
        <end position="34"/>
    </location>
</feature>